<dbReference type="EMBL" id="JARRAG010000001">
    <property type="protein sequence ID" value="MDG3003456.1"/>
    <property type="molecule type" value="Genomic_DNA"/>
</dbReference>
<dbReference type="InterPro" id="IPR001543">
    <property type="entry name" value="FliN-like_C"/>
</dbReference>
<sequence>MSADAAEPSDVWDGLPRLSVRSLALERRVEAWREGDPIRSAFAWLGAAGLPGVAFDRPEVEPRASALTRPGLVAQLRWPRLRTRLAFGVEVPIVHAVVDGLLGFERPFADARLQTTPVEWGVWTYLVVRSLEAIQAAGASPFRLGGRAEDDAFDASIDRVGPSPFDVEGLGDLVTIRWAVRVGQVAGAVRLWLPATLAEYWVVPETSARSRRPFPPGAVETSSDWRAVAGSSAMPLGLGRLRAGAVLPLAGSRLAGRPDEPSGALDLVCRGGDGSEYRIAVEYAPGSAGRRVRVAGPLLHPTHPGDARMSPESNRPASPVVDPLDAPVTLTVELGRVSLPLSKLADLKPGEVIELNRHSREPVEITSNGRLVARGDLILIDTEMGVRVTSVFL</sequence>
<dbReference type="InterPro" id="IPR001172">
    <property type="entry name" value="FliN_T3SS_HrcQb"/>
</dbReference>
<evidence type="ECO:0000259" key="3">
    <source>
        <dbReference type="Pfam" id="PF01052"/>
    </source>
</evidence>
<protein>
    <submittedName>
        <fullName evidence="4">FliM/FliN family flagellar motor switch protein</fullName>
    </submittedName>
</protein>
<dbReference type="Gene3D" id="2.30.330.10">
    <property type="entry name" value="SpoA-like"/>
    <property type="match status" value="1"/>
</dbReference>
<dbReference type="Proteomes" id="UP001216907">
    <property type="component" value="Unassembled WGS sequence"/>
</dbReference>
<feature type="region of interest" description="Disordered" evidence="2">
    <location>
        <begin position="302"/>
        <end position="322"/>
    </location>
</feature>
<dbReference type="SUPFAM" id="SSF101801">
    <property type="entry name" value="Surface presentation of antigens (SPOA)"/>
    <property type="match status" value="1"/>
</dbReference>
<dbReference type="RefSeq" id="WP_277859807.1">
    <property type="nucleotide sequence ID" value="NZ_JARRAG010000001.1"/>
</dbReference>
<accession>A0ABT6F787</accession>
<evidence type="ECO:0000313" key="4">
    <source>
        <dbReference type="EMBL" id="MDG3003456.1"/>
    </source>
</evidence>
<evidence type="ECO:0000313" key="5">
    <source>
        <dbReference type="Proteomes" id="UP001216907"/>
    </source>
</evidence>
<dbReference type="Pfam" id="PF01052">
    <property type="entry name" value="FliMN_C"/>
    <property type="match status" value="1"/>
</dbReference>
<dbReference type="PRINTS" id="PR00956">
    <property type="entry name" value="FLGMOTORFLIN"/>
</dbReference>
<reference evidence="4 5" key="1">
    <citation type="submission" date="2023-03" db="EMBL/GenBank/DDBJ databases">
        <title>Paludisphaera mucosa sp. nov. a novel planctomycete from northern fen.</title>
        <authorList>
            <person name="Ivanova A."/>
        </authorList>
    </citation>
    <scope>NUCLEOTIDE SEQUENCE [LARGE SCALE GENOMIC DNA]</scope>
    <source>
        <strain evidence="4 5">Pla2</strain>
    </source>
</reference>
<evidence type="ECO:0000256" key="1">
    <source>
        <dbReference type="ARBA" id="ARBA00009226"/>
    </source>
</evidence>
<dbReference type="PANTHER" id="PTHR30034:SF6">
    <property type="entry name" value="YOP PROTEINS TRANSLOCATION PROTEIN Q"/>
    <property type="match status" value="1"/>
</dbReference>
<name>A0ABT6F787_9BACT</name>
<organism evidence="4 5">
    <name type="scientific">Paludisphaera mucosa</name>
    <dbReference type="NCBI Taxonomy" id="3030827"/>
    <lineage>
        <taxon>Bacteria</taxon>
        <taxon>Pseudomonadati</taxon>
        <taxon>Planctomycetota</taxon>
        <taxon>Planctomycetia</taxon>
        <taxon>Isosphaerales</taxon>
        <taxon>Isosphaeraceae</taxon>
        <taxon>Paludisphaera</taxon>
    </lineage>
</organism>
<comment type="similarity">
    <text evidence="1">Belongs to the FliN/MopA/SpaO family.</text>
</comment>
<gene>
    <name evidence="4" type="ORF">PZE19_06740</name>
</gene>
<evidence type="ECO:0000256" key="2">
    <source>
        <dbReference type="SAM" id="MobiDB-lite"/>
    </source>
</evidence>
<keyword evidence="4" id="KW-0969">Cilium</keyword>
<keyword evidence="4" id="KW-0966">Cell projection</keyword>
<proteinExistence type="inferred from homology"/>
<feature type="domain" description="Flagellar motor switch protein FliN-like C-terminal" evidence="3">
    <location>
        <begin position="325"/>
        <end position="391"/>
    </location>
</feature>
<dbReference type="InterPro" id="IPR036429">
    <property type="entry name" value="SpoA-like_sf"/>
</dbReference>
<keyword evidence="4" id="KW-0282">Flagellum</keyword>
<keyword evidence="5" id="KW-1185">Reference proteome</keyword>
<comment type="caution">
    <text evidence="4">The sequence shown here is derived from an EMBL/GenBank/DDBJ whole genome shotgun (WGS) entry which is preliminary data.</text>
</comment>
<dbReference type="PANTHER" id="PTHR30034">
    <property type="entry name" value="FLAGELLAR MOTOR SWITCH PROTEIN FLIM"/>
    <property type="match status" value="1"/>
</dbReference>